<reference evidence="11" key="1">
    <citation type="submission" date="2023-08" db="EMBL/GenBank/DDBJ databases">
        <title>Chromosome-level Genome Assembly of mud carp (Cirrhinus molitorella).</title>
        <authorList>
            <person name="Liu H."/>
        </authorList>
    </citation>
    <scope>NUCLEOTIDE SEQUENCE</scope>
    <source>
        <strain evidence="11">Prfri</strain>
        <tissue evidence="11">Muscle</tissue>
    </source>
</reference>
<dbReference type="InterPro" id="IPR023341">
    <property type="entry name" value="MABP"/>
</dbReference>
<keyword evidence="3" id="KW-0813">Transport</keyword>
<feature type="domain" description="UMA" evidence="9">
    <location>
        <begin position="290"/>
        <end position="340"/>
    </location>
</feature>
<dbReference type="GO" id="GO:0000813">
    <property type="term" value="C:ESCRT I complex"/>
    <property type="evidence" value="ECO:0007669"/>
    <property type="project" value="InterPro"/>
</dbReference>
<keyword evidence="5" id="KW-0653">Protein transport</keyword>
<dbReference type="PROSITE" id="PS51497">
    <property type="entry name" value="UMA"/>
    <property type="match status" value="1"/>
</dbReference>
<evidence type="ECO:0000256" key="6">
    <source>
        <dbReference type="ARBA" id="ARBA00023136"/>
    </source>
</evidence>
<dbReference type="Proteomes" id="UP001187343">
    <property type="component" value="Unassembled WGS sequence"/>
</dbReference>
<dbReference type="EMBL" id="JAUYZG010000009">
    <property type="protein sequence ID" value="KAK2898758.1"/>
    <property type="molecule type" value="Genomic_DNA"/>
</dbReference>
<evidence type="ECO:0000256" key="8">
    <source>
        <dbReference type="SAM" id="MobiDB-lite"/>
    </source>
</evidence>
<evidence type="ECO:0000256" key="3">
    <source>
        <dbReference type="ARBA" id="ARBA00022448"/>
    </source>
</evidence>
<dbReference type="InterPro" id="IPR023340">
    <property type="entry name" value="UMA"/>
</dbReference>
<comment type="caution">
    <text evidence="11">The sequence shown here is derived from an EMBL/GenBank/DDBJ whole genome shotgun (WGS) entry which is preliminary data.</text>
</comment>
<dbReference type="FunFam" id="2.100.10.50:FF:000002">
    <property type="entry name" value="Multivesicular body subunit 12B"/>
    <property type="match status" value="1"/>
</dbReference>
<keyword evidence="4" id="KW-0967">Endosome</keyword>
<evidence type="ECO:0000259" key="9">
    <source>
        <dbReference type="PROSITE" id="PS51497"/>
    </source>
</evidence>
<feature type="compositionally biased region" description="Polar residues" evidence="8">
    <location>
        <begin position="242"/>
        <end position="252"/>
    </location>
</feature>
<evidence type="ECO:0008006" key="13">
    <source>
        <dbReference type="Google" id="ProtNLM"/>
    </source>
</evidence>
<evidence type="ECO:0000256" key="2">
    <source>
        <dbReference type="ARBA" id="ARBA00010432"/>
    </source>
</evidence>
<evidence type="ECO:0000313" key="11">
    <source>
        <dbReference type="EMBL" id="KAK2898758.1"/>
    </source>
</evidence>
<dbReference type="Pfam" id="PF10240">
    <property type="entry name" value="DUF2464"/>
    <property type="match status" value="1"/>
</dbReference>
<feature type="domain" description="MABP" evidence="10">
    <location>
        <begin position="85"/>
        <end position="231"/>
    </location>
</feature>
<dbReference type="PANTHER" id="PTHR31547:SF1">
    <property type="entry name" value="MULTIVESICULAR BODY SUBUNIT 12B"/>
    <property type="match status" value="1"/>
</dbReference>
<dbReference type="AlphaFoldDB" id="A0AA88TYN5"/>
<dbReference type="InterPro" id="IPR018798">
    <property type="entry name" value="MVB12A/B"/>
</dbReference>
<dbReference type="GO" id="GO:0015031">
    <property type="term" value="P:protein transport"/>
    <property type="evidence" value="ECO:0007669"/>
    <property type="project" value="UniProtKB-KW"/>
</dbReference>
<dbReference type="Gene3D" id="2.100.10.50">
    <property type="match status" value="1"/>
</dbReference>
<dbReference type="PANTHER" id="PTHR31547">
    <property type="entry name" value="MULTIVESICULAR BODY SUBUNIT 12B"/>
    <property type="match status" value="1"/>
</dbReference>
<protein>
    <recommendedName>
        <fullName evidence="13">Multivesicular body subunit 12B</fullName>
    </recommendedName>
</protein>
<dbReference type="GO" id="GO:0046755">
    <property type="term" value="P:viral budding"/>
    <property type="evidence" value="ECO:0007669"/>
    <property type="project" value="TreeGrafter"/>
</dbReference>
<organism evidence="11 12">
    <name type="scientific">Cirrhinus molitorella</name>
    <name type="common">mud carp</name>
    <dbReference type="NCBI Taxonomy" id="172907"/>
    <lineage>
        <taxon>Eukaryota</taxon>
        <taxon>Metazoa</taxon>
        <taxon>Chordata</taxon>
        <taxon>Craniata</taxon>
        <taxon>Vertebrata</taxon>
        <taxon>Euteleostomi</taxon>
        <taxon>Actinopterygii</taxon>
        <taxon>Neopterygii</taxon>
        <taxon>Teleostei</taxon>
        <taxon>Ostariophysi</taxon>
        <taxon>Cypriniformes</taxon>
        <taxon>Cyprinidae</taxon>
        <taxon>Labeoninae</taxon>
        <taxon>Labeonini</taxon>
        <taxon>Cirrhinus</taxon>
    </lineage>
</organism>
<evidence type="ECO:0000313" key="12">
    <source>
        <dbReference type="Proteomes" id="UP001187343"/>
    </source>
</evidence>
<evidence type="ECO:0000256" key="1">
    <source>
        <dbReference type="ARBA" id="ARBA00004633"/>
    </source>
</evidence>
<dbReference type="GO" id="GO:0042058">
    <property type="term" value="P:regulation of epidermal growth factor receptor signaling pathway"/>
    <property type="evidence" value="ECO:0007669"/>
    <property type="project" value="TreeGrafter"/>
</dbReference>
<name>A0AA88TYN5_9TELE</name>
<comment type="function">
    <text evidence="7">Component of the ESCRT-I complex, a regulator of vesicular trafficking process. Required for the sorting of endocytic ubiquitinated cargos into multivesicular bodies.</text>
</comment>
<keyword evidence="6" id="KW-0472">Membrane</keyword>
<dbReference type="GO" id="GO:0019075">
    <property type="term" value="P:virus maturation"/>
    <property type="evidence" value="ECO:0007669"/>
    <property type="project" value="TreeGrafter"/>
</dbReference>
<evidence type="ECO:0000259" key="10">
    <source>
        <dbReference type="PROSITE" id="PS51498"/>
    </source>
</evidence>
<comment type="similarity">
    <text evidence="2">Belongs to the MVB12 family.</text>
</comment>
<sequence>MMSTWLTRWWHSQRWGGGTTGTPLHKGSEAQPVEASQTSCQTLERERAYVCANTDIRKSNLCCLVTSASMADLQNISSGKAGLQPEAITDIAVLASKKEPPAGYYIVAQTTDGFDANLWKDSIFKSKVTRYLCFTRAATSKNKQLCNVVVDMKLIDSKDCLPGGFTPIQDTTDTQEQALRKERLCVKLVPRHSADTAICDVVIQGKSKHGLTNYTFMGELNGLGIWYQLGKVPKSQNTAHKTTFVPSTSTTDVGGARQFPESPVSSPTKKNMVRPDYEHQTYNIYTKSAMDDIPFMISKKSTSTTRDEMEPLHLLKLTIKSPQEIEEEYNYSFNTEHSAAAFSWTQ</sequence>
<keyword evidence="12" id="KW-1185">Reference proteome</keyword>
<dbReference type="InterPro" id="IPR040297">
    <property type="entry name" value="MVB12B"/>
</dbReference>
<proteinExistence type="inferred from homology"/>
<feature type="region of interest" description="Disordered" evidence="8">
    <location>
        <begin position="242"/>
        <end position="272"/>
    </location>
</feature>
<evidence type="ECO:0000256" key="7">
    <source>
        <dbReference type="ARBA" id="ARBA00053101"/>
    </source>
</evidence>
<evidence type="ECO:0000256" key="4">
    <source>
        <dbReference type="ARBA" id="ARBA00022753"/>
    </source>
</evidence>
<evidence type="ECO:0000256" key="5">
    <source>
        <dbReference type="ARBA" id="ARBA00022927"/>
    </source>
</evidence>
<dbReference type="GO" id="GO:0031902">
    <property type="term" value="C:late endosome membrane"/>
    <property type="evidence" value="ECO:0007669"/>
    <property type="project" value="UniProtKB-SubCell"/>
</dbReference>
<accession>A0AA88TYN5</accession>
<gene>
    <name evidence="11" type="ORF">Q8A67_010176</name>
</gene>
<dbReference type="PROSITE" id="PS51498">
    <property type="entry name" value="MABP"/>
    <property type="match status" value="1"/>
</dbReference>
<comment type="subcellular location">
    <subcellularLocation>
        <location evidence="1">Late endosome membrane</location>
        <topology evidence="1">Peripheral membrane protein</topology>
    </subcellularLocation>
</comment>